<name>A0A1D6DSF4_MAIZE</name>
<dbReference type="InterPro" id="IPR011990">
    <property type="entry name" value="TPR-like_helical_dom_sf"/>
</dbReference>
<protein>
    <recommendedName>
        <fullName evidence="7">Pentatricopeptide repeat-containing protein</fullName>
    </recommendedName>
</protein>
<dbReference type="Proteomes" id="UP000007305">
    <property type="component" value="Chromosome 7"/>
</dbReference>
<dbReference type="eggNOG" id="KOG4197">
    <property type="taxonomic scope" value="Eukaryota"/>
</dbReference>
<proteinExistence type="inferred from homology"/>
<dbReference type="OrthoDB" id="185373at2759"/>
<evidence type="ECO:0000313" key="5">
    <source>
        <dbReference type="EnsemblPlants" id="Zm00001eb322100_P002"/>
    </source>
</evidence>
<dbReference type="PaxDb" id="4577-GRMZM2G396752_P02"/>
<feature type="repeat" description="PPR" evidence="4">
    <location>
        <begin position="258"/>
        <end position="292"/>
    </location>
</feature>
<dbReference type="NCBIfam" id="TIGR00756">
    <property type="entry name" value="PPR"/>
    <property type="match status" value="3"/>
</dbReference>
<keyword evidence="3" id="KW-0809">Transit peptide</keyword>
<dbReference type="RefSeq" id="XP_035816626.1">
    <property type="nucleotide sequence ID" value="XM_035960733.1"/>
</dbReference>
<dbReference type="RefSeq" id="XP_035816622.1">
    <property type="nucleotide sequence ID" value="XM_035960729.1"/>
</dbReference>
<dbReference type="SMR" id="A0A1D6DSF4"/>
<dbReference type="RefSeq" id="XP_008653110.2">
    <property type="nucleotide sequence ID" value="XM_008654888.4"/>
</dbReference>
<dbReference type="RefSeq" id="XP_008653108.2">
    <property type="nucleotide sequence ID" value="XM_008654886.4"/>
</dbReference>
<reference evidence="5" key="3">
    <citation type="submission" date="2021-05" db="UniProtKB">
        <authorList>
            <consortium name="EnsemblPlants"/>
        </authorList>
    </citation>
    <scope>IDENTIFICATION</scope>
    <source>
        <strain evidence="5">cv. B73</strain>
    </source>
</reference>
<evidence type="ECO:0000256" key="2">
    <source>
        <dbReference type="ARBA" id="ARBA00022737"/>
    </source>
</evidence>
<dbReference type="Gramene" id="Zm00001eb322100_T002">
    <property type="protein sequence ID" value="Zm00001eb322100_P002"/>
    <property type="gene ID" value="Zm00001eb322100"/>
</dbReference>
<dbReference type="RefSeq" id="XP_035816618.1">
    <property type="nucleotide sequence ID" value="XM_035960725.1"/>
</dbReference>
<dbReference type="Gramene" id="Zm00001eb322100_T001">
    <property type="protein sequence ID" value="Zm00001eb322100_P001"/>
    <property type="gene ID" value="Zm00001eb322100"/>
</dbReference>
<dbReference type="RefSeq" id="XP_035816621.1">
    <property type="nucleotide sequence ID" value="XM_035960728.1"/>
</dbReference>
<comment type="similarity">
    <text evidence="1">Belongs to the PPR family. P subfamily.</text>
</comment>
<dbReference type="RefSeq" id="XP_035816623.1">
    <property type="nucleotide sequence ID" value="XM_035960730.1"/>
</dbReference>
<organism evidence="5 6">
    <name type="scientific">Zea mays</name>
    <name type="common">Maize</name>
    <dbReference type="NCBI Taxonomy" id="4577"/>
    <lineage>
        <taxon>Eukaryota</taxon>
        <taxon>Viridiplantae</taxon>
        <taxon>Streptophyta</taxon>
        <taxon>Embryophyta</taxon>
        <taxon>Tracheophyta</taxon>
        <taxon>Spermatophyta</taxon>
        <taxon>Magnoliopsida</taxon>
        <taxon>Liliopsida</taxon>
        <taxon>Poales</taxon>
        <taxon>Poaceae</taxon>
        <taxon>PACMAD clade</taxon>
        <taxon>Panicoideae</taxon>
        <taxon>Andropogonodae</taxon>
        <taxon>Andropogoneae</taxon>
        <taxon>Tripsacinae</taxon>
        <taxon>Zea</taxon>
    </lineage>
</organism>
<dbReference type="Gene3D" id="1.25.40.10">
    <property type="entry name" value="Tetratricopeptide repeat domain"/>
    <property type="match status" value="3"/>
</dbReference>
<feature type="repeat" description="PPR" evidence="4">
    <location>
        <begin position="293"/>
        <end position="327"/>
    </location>
</feature>
<evidence type="ECO:0000256" key="3">
    <source>
        <dbReference type="ARBA" id="ARBA00022946"/>
    </source>
</evidence>
<dbReference type="PROSITE" id="PS51375">
    <property type="entry name" value="PPR"/>
    <property type="match status" value="4"/>
</dbReference>
<dbReference type="InterPro" id="IPR050667">
    <property type="entry name" value="PPR-containing_protein"/>
</dbReference>
<sequence length="466" mass="50984">MDVGGGATGTRCRDPTADPSSQFFVDAGHPYAVAAATALTSHRTKSKWSHLSSVPVPSPFLASAAAGVLLLLRHRPHTVLRFHAFAIRRLLPSRSPPPLVFSAAAAHVAAASRLRGPALSILASASRHCSPAQIFNALAATYRCFASAPFIFDLLLLAYLRSRRDVLAAASVARRILAAGARPLPSTAAALLRSLPSATAALDMYHQIYTHPSPRSNHLLLPTVHTFNSLLLAFHREGKCDEFKIVLQEMDKYSCKHNVCTYSIRMSGYCNGGHVDKARTLWDEMIQEGIQPDITAYNTMISGYCHSGEVGVAEEMFKNMLMGGIDSSATTFEWLVRGHCMARDVEAAMLVRADMKRKGFGLAPEVVEELLDGLCQNGRVEDGLSVLREEMKREEFVPTRRSYEVLIMGFCDGGKVEVAIRLQAEMAGKGFTAGSEVYYAFISAYEKSENYEMVEKLRKEMSAMGT</sequence>
<evidence type="ECO:0000313" key="6">
    <source>
        <dbReference type="Proteomes" id="UP000007305"/>
    </source>
</evidence>
<dbReference type="PANTHER" id="PTHR47939:SF5">
    <property type="entry name" value="PENTACOTRIPEPTIDE-REPEAT REGION OF PRORP DOMAIN-CONTAINING PROTEIN"/>
    <property type="match status" value="1"/>
</dbReference>
<dbReference type="RefSeq" id="XP_035816624.1">
    <property type="nucleotide sequence ID" value="XM_035960731.1"/>
</dbReference>
<dbReference type="RefSeq" id="NP_001336895.1">
    <property type="nucleotide sequence ID" value="NM_001349966.1"/>
</dbReference>
<dbReference type="GeneID" id="103633197"/>
<reference evidence="6" key="1">
    <citation type="submission" date="2015-12" db="EMBL/GenBank/DDBJ databases">
        <title>Update maize B73 reference genome by single molecule sequencing technologies.</title>
        <authorList>
            <consortium name="Maize Genome Sequencing Project"/>
            <person name="Ware D."/>
        </authorList>
    </citation>
    <scope>NUCLEOTIDE SEQUENCE [LARGE SCALE GENOMIC DNA]</scope>
    <source>
        <strain evidence="6">cv. B73</strain>
    </source>
</reference>
<dbReference type="AlphaFoldDB" id="A0A1D6DSF4"/>
<dbReference type="PANTHER" id="PTHR47939">
    <property type="entry name" value="MEMBRANE-ASSOCIATED SALT-INDUCIBLE PROTEIN-LIKE"/>
    <property type="match status" value="1"/>
</dbReference>
<feature type="repeat" description="PPR" evidence="4">
    <location>
        <begin position="399"/>
        <end position="433"/>
    </location>
</feature>
<dbReference type="RefSeq" id="XP_035816619.1">
    <property type="nucleotide sequence ID" value="XM_035960726.1"/>
</dbReference>
<dbReference type="RefSeq" id="XP_035816625.1">
    <property type="nucleotide sequence ID" value="XM_035960732.1"/>
</dbReference>
<keyword evidence="2" id="KW-0677">Repeat</keyword>
<accession>A0A1D6DSF4</accession>
<dbReference type="EnsemblPlants" id="Zm00001eb322100_T002">
    <property type="protein sequence ID" value="Zm00001eb322100_P002"/>
    <property type="gene ID" value="Zm00001eb322100"/>
</dbReference>
<dbReference type="RefSeq" id="XP_008653109.2">
    <property type="nucleotide sequence ID" value="XM_008654887.4"/>
</dbReference>
<dbReference type="RefSeq" id="XP_020401926.1">
    <property type="nucleotide sequence ID" value="XM_020546337.3"/>
</dbReference>
<evidence type="ECO:0000256" key="1">
    <source>
        <dbReference type="ARBA" id="ARBA00007626"/>
    </source>
</evidence>
<gene>
    <name evidence="5" type="primary">LOC103633197</name>
</gene>
<feature type="repeat" description="PPR" evidence="4">
    <location>
        <begin position="363"/>
        <end position="398"/>
    </location>
</feature>
<dbReference type="Pfam" id="PF13041">
    <property type="entry name" value="PPR_2"/>
    <property type="match status" value="2"/>
</dbReference>
<dbReference type="ExpressionAtlas" id="A0A1D6DSF4">
    <property type="expression patterns" value="baseline and differential"/>
</dbReference>
<dbReference type="Pfam" id="PF01535">
    <property type="entry name" value="PPR"/>
    <property type="match status" value="3"/>
</dbReference>
<dbReference type="InterPro" id="IPR002885">
    <property type="entry name" value="PPR_rpt"/>
</dbReference>
<dbReference type="RefSeq" id="XP_008653104.2">
    <property type="nucleotide sequence ID" value="XM_008654882.3"/>
</dbReference>
<keyword evidence="6" id="KW-1185">Reference proteome</keyword>
<dbReference type="RefSeq" id="XP_008653102.2">
    <property type="nucleotide sequence ID" value="XM_008654880.3"/>
</dbReference>
<evidence type="ECO:0000256" key="4">
    <source>
        <dbReference type="PROSITE-ProRule" id="PRU00708"/>
    </source>
</evidence>
<dbReference type="RefSeq" id="XP_035816620.1">
    <property type="nucleotide sequence ID" value="XM_035960727.1"/>
</dbReference>
<dbReference type="EnsemblPlants" id="Zm00001eb322100_T001">
    <property type="protein sequence ID" value="Zm00001eb322100_P001"/>
    <property type="gene ID" value="Zm00001eb322100"/>
</dbReference>
<evidence type="ECO:0008006" key="7">
    <source>
        <dbReference type="Google" id="ProtNLM"/>
    </source>
</evidence>
<dbReference type="OMA" id="TYRECDS"/>
<reference evidence="5" key="2">
    <citation type="submission" date="2019-07" db="EMBL/GenBank/DDBJ databases">
        <authorList>
            <person name="Seetharam A."/>
            <person name="Woodhouse M."/>
            <person name="Cannon E."/>
        </authorList>
    </citation>
    <scope>NUCLEOTIDE SEQUENCE [LARGE SCALE GENOMIC DNA]</scope>
    <source>
        <strain evidence="5">cv. B73</strain>
    </source>
</reference>